<dbReference type="UniPathway" id="UPA00626">
    <property type="reaction ID" value="UER00678"/>
</dbReference>
<comment type="catalytic activity">
    <reaction evidence="1">
        <text>(2S)-2-acetolactate + H(+) = (R)-acetoin + CO2</text>
        <dbReference type="Rhea" id="RHEA:21580"/>
        <dbReference type="ChEBI" id="CHEBI:15378"/>
        <dbReference type="ChEBI" id="CHEBI:15686"/>
        <dbReference type="ChEBI" id="CHEBI:16526"/>
        <dbReference type="ChEBI" id="CHEBI:58476"/>
        <dbReference type="EC" id="4.1.1.5"/>
    </reaction>
</comment>
<dbReference type="EC" id="4.1.1.5" evidence="4"/>
<dbReference type="AlphaFoldDB" id="A0A6A7ASQ0"/>
<evidence type="ECO:0000256" key="5">
    <source>
        <dbReference type="ARBA" id="ARBA00020164"/>
    </source>
</evidence>
<evidence type="ECO:0000256" key="4">
    <source>
        <dbReference type="ARBA" id="ARBA00013204"/>
    </source>
</evidence>
<accession>A0A6A7ASQ0</accession>
<dbReference type="Proteomes" id="UP000799423">
    <property type="component" value="Unassembled WGS sequence"/>
</dbReference>
<evidence type="ECO:0000256" key="2">
    <source>
        <dbReference type="ARBA" id="ARBA00005170"/>
    </source>
</evidence>
<dbReference type="GO" id="GO:0047605">
    <property type="term" value="F:acetolactate decarboxylase activity"/>
    <property type="evidence" value="ECO:0007669"/>
    <property type="project" value="UniProtKB-EC"/>
</dbReference>
<keyword evidence="10" id="KW-1185">Reference proteome</keyword>
<evidence type="ECO:0000256" key="6">
    <source>
        <dbReference type="ARBA" id="ARBA00022793"/>
    </source>
</evidence>
<dbReference type="InterPro" id="IPR005128">
    <property type="entry name" value="Acetolactate_a_deCO2ase"/>
</dbReference>
<dbReference type="SUPFAM" id="SSF117856">
    <property type="entry name" value="AF0104/ALDC/Ptd012-like"/>
    <property type="match status" value="1"/>
</dbReference>
<dbReference type="GO" id="GO:0045151">
    <property type="term" value="P:acetoin biosynthetic process"/>
    <property type="evidence" value="ECO:0007669"/>
    <property type="project" value="UniProtKB-KW"/>
</dbReference>
<reference evidence="9" key="1">
    <citation type="submission" date="2020-01" db="EMBL/GenBank/DDBJ databases">
        <authorList>
            <consortium name="DOE Joint Genome Institute"/>
            <person name="Haridas S."/>
            <person name="Albert R."/>
            <person name="Binder M."/>
            <person name="Bloem J."/>
            <person name="Labutti K."/>
            <person name="Salamov A."/>
            <person name="Andreopoulos B."/>
            <person name="Baker S.E."/>
            <person name="Barry K."/>
            <person name="Bills G."/>
            <person name="Bluhm B.H."/>
            <person name="Cannon C."/>
            <person name="Castanera R."/>
            <person name="Culley D.E."/>
            <person name="Daum C."/>
            <person name="Ezra D."/>
            <person name="Gonzalez J.B."/>
            <person name="Henrissat B."/>
            <person name="Kuo A."/>
            <person name="Liang C."/>
            <person name="Lipzen A."/>
            <person name="Lutzoni F."/>
            <person name="Magnuson J."/>
            <person name="Mondo S."/>
            <person name="Nolan M."/>
            <person name="Ohm R."/>
            <person name="Pangilinan J."/>
            <person name="Park H.-J."/>
            <person name="Ramirez L."/>
            <person name="Alfaro M."/>
            <person name="Sun H."/>
            <person name="Tritt A."/>
            <person name="Yoshinaga Y."/>
            <person name="Zwiers L.-H."/>
            <person name="Turgeon B.G."/>
            <person name="Goodwin S.B."/>
            <person name="Spatafora J.W."/>
            <person name="Crous P.W."/>
            <person name="Grigoriev I.V."/>
        </authorList>
    </citation>
    <scope>NUCLEOTIDE SEQUENCE</scope>
    <source>
        <strain evidence="9">IPT5</strain>
    </source>
</reference>
<keyword evidence="6" id="KW-0210">Decarboxylase</keyword>
<comment type="similarity">
    <text evidence="3">Belongs to the alpha-acetolactate decarboxylase family.</text>
</comment>
<evidence type="ECO:0000313" key="10">
    <source>
        <dbReference type="Proteomes" id="UP000799423"/>
    </source>
</evidence>
<evidence type="ECO:0000313" key="9">
    <source>
        <dbReference type="EMBL" id="KAF2845158.1"/>
    </source>
</evidence>
<organism evidence="9 10">
    <name type="scientific">Plenodomus tracheiphilus IPT5</name>
    <dbReference type="NCBI Taxonomy" id="1408161"/>
    <lineage>
        <taxon>Eukaryota</taxon>
        <taxon>Fungi</taxon>
        <taxon>Dikarya</taxon>
        <taxon>Ascomycota</taxon>
        <taxon>Pezizomycotina</taxon>
        <taxon>Dothideomycetes</taxon>
        <taxon>Pleosporomycetidae</taxon>
        <taxon>Pleosporales</taxon>
        <taxon>Pleosporineae</taxon>
        <taxon>Leptosphaeriaceae</taxon>
        <taxon>Plenodomus</taxon>
    </lineage>
</organism>
<evidence type="ECO:0000256" key="1">
    <source>
        <dbReference type="ARBA" id="ARBA00001784"/>
    </source>
</evidence>
<dbReference type="Pfam" id="PF03306">
    <property type="entry name" value="AAL_decarboxy"/>
    <property type="match status" value="2"/>
</dbReference>
<dbReference type="OrthoDB" id="509395at2759"/>
<comment type="pathway">
    <text evidence="2">Polyol metabolism; (R,R)-butane-2,3-diol biosynthesis; (R,R)-butane-2,3-diol from pyruvate: step 2/3.</text>
</comment>
<protein>
    <recommendedName>
        <fullName evidence="5">Alpha-acetolactate decarboxylase</fullName>
        <ecNumber evidence="4">4.1.1.5</ecNumber>
    </recommendedName>
</protein>
<sequence length="209" mass="22345">MPPSIPNDIYQFSTISALHAGYTTGQPHTSDLTTHGTHGIGIYESGTLMLLKDSRAFQISKAGAAEPAPANARLPFAVVTMYEPSFKAKIGGVTIDSLDALVSGDEFGPAKGVNTLMPFLIAGRFASIEFADGPGRSDIDGTLFGFVVPEWLKGICGPRIHGVFLDASEEVGGKVEDFRMHDEAVLSFAKCGRFHLGFPQGEDWEALKI</sequence>
<gene>
    <name evidence="9" type="ORF">T440DRAFT_472896</name>
</gene>
<dbReference type="Gene3D" id="3.30.1330.80">
    <property type="entry name" value="Hypothetical protein, similar to alpha- acetolactate decarboxylase, domain 2"/>
    <property type="match status" value="2"/>
</dbReference>
<evidence type="ECO:0000256" key="3">
    <source>
        <dbReference type="ARBA" id="ARBA00007106"/>
    </source>
</evidence>
<keyword evidence="7" id="KW-0005">Acetoin biosynthesis</keyword>
<dbReference type="EMBL" id="MU006353">
    <property type="protein sequence ID" value="KAF2845158.1"/>
    <property type="molecule type" value="Genomic_DNA"/>
</dbReference>
<evidence type="ECO:0000256" key="8">
    <source>
        <dbReference type="ARBA" id="ARBA00023239"/>
    </source>
</evidence>
<evidence type="ECO:0000256" key="7">
    <source>
        <dbReference type="ARBA" id="ARBA00023061"/>
    </source>
</evidence>
<dbReference type="PANTHER" id="PTHR35524">
    <property type="entry name" value="ALPHA-ACETOLACTATE DECARBOXYLASE"/>
    <property type="match status" value="1"/>
</dbReference>
<keyword evidence="8" id="KW-0456">Lyase</keyword>
<dbReference type="PANTHER" id="PTHR35524:SF1">
    <property type="entry name" value="ALPHA-ACETOLACTATE DECARBOXYLASE"/>
    <property type="match status" value="1"/>
</dbReference>
<proteinExistence type="inferred from homology"/>
<name>A0A6A7ASQ0_9PLEO</name>